<feature type="region of interest" description="Disordered" evidence="1">
    <location>
        <begin position="622"/>
        <end position="659"/>
    </location>
</feature>
<feature type="region of interest" description="Disordered" evidence="1">
    <location>
        <begin position="832"/>
        <end position="859"/>
    </location>
</feature>
<dbReference type="PANTHER" id="PTHR38795:SF1">
    <property type="entry name" value="DUF6604 DOMAIN-CONTAINING PROTEIN"/>
    <property type="match status" value="1"/>
</dbReference>
<dbReference type="Pfam" id="PF20253">
    <property type="entry name" value="DUF6604"/>
    <property type="match status" value="1"/>
</dbReference>
<dbReference type="AlphaFoldDB" id="A0A553HJF4"/>
<dbReference type="InterPro" id="IPR046539">
    <property type="entry name" value="DUF6604"/>
</dbReference>
<evidence type="ECO:0000313" key="4">
    <source>
        <dbReference type="Proteomes" id="UP000319160"/>
    </source>
</evidence>
<evidence type="ECO:0000259" key="2">
    <source>
        <dbReference type="Pfam" id="PF20253"/>
    </source>
</evidence>
<organism evidence="3 4">
    <name type="scientific">Xylaria flabelliformis</name>
    <dbReference type="NCBI Taxonomy" id="2512241"/>
    <lineage>
        <taxon>Eukaryota</taxon>
        <taxon>Fungi</taxon>
        <taxon>Dikarya</taxon>
        <taxon>Ascomycota</taxon>
        <taxon>Pezizomycotina</taxon>
        <taxon>Sordariomycetes</taxon>
        <taxon>Xylariomycetidae</taxon>
        <taxon>Xylariales</taxon>
        <taxon>Xylariaceae</taxon>
        <taxon>Xylaria</taxon>
    </lineage>
</organism>
<comment type="caution">
    <text evidence="3">The sequence shown here is derived from an EMBL/GenBank/DDBJ whole genome shotgun (WGS) entry which is preliminary data.</text>
</comment>
<reference evidence="4" key="1">
    <citation type="submission" date="2019-06" db="EMBL/GenBank/DDBJ databases">
        <title>Draft genome sequence of the griseofulvin-producing fungus Xylaria cubensis strain G536.</title>
        <authorList>
            <person name="Mead M.E."/>
            <person name="Raja H.A."/>
            <person name="Steenwyk J.L."/>
            <person name="Knowles S.L."/>
            <person name="Oberlies N.H."/>
            <person name="Rokas A."/>
        </authorList>
    </citation>
    <scope>NUCLEOTIDE SEQUENCE [LARGE SCALE GENOMIC DNA]</scope>
    <source>
        <strain evidence="4">G536</strain>
    </source>
</reference>
<name>A0A553HJF4_9PEZI</name>
<gene>
    <name evidence="3" type="ORF">FHL15_011036</name>
</gene>
<dbReference type="PANTHER" id="PTHR38795">
    <property type="entry name" value="DUF6604 DOMAIN-CONTAINING PROTEIN"/>
    <property type="match status" value="1"/>
</dbReference>
<dbReference type="STRING" id="2512241.A0A553HJF4"/>
<dbReference type="EMBL" id="VFLP01000101">
    <property type="protein sequence ID" value="TRX88086.1"/>
    <property type="molecule type" value="Genomic_DNA"/>
</dbReference>
<accession>A0A553HJF4</accession>
<feature type="region of interest" description="Disordered" evidence="1">
    <location>
        <begin position="792"/>
        <end position="811"/>
    </location>
</feature>
<evidence type="ECO:0000313" key="3">
    <source>
        <dbReference type="EMBL" id="TRX88086.1"/>
    </source>
</evidence>
<sequence length="859" mass="99288">MNNPFCTLTDVPFIPPMPLGHPDNPLTYTGRCTYALYYQYQRCFTSWLVHAAASLGVDVWGRANKKTGQIVIPFHELPCLATAVACHGTVPQRMLYYLNYMLRLRGEWDVRNEKKPTQINCLDYELHSKAMANLRSVGDAFQSATITQEEPEDLKLTHVLPRLPGEAFFAWVCFFNDLFAIRAYLRYIWHNYQQSLETLTTATLVTNIAIRMIRENCDHLIVMTWRLPGMPAESKITEWIYQGITGDFDLPGRFCNDSWQNYEAIVQEEGSEKYDPAFLPCYDEITNGWLTWGPYLSFEHIPLWLVISFQILVDVREVLGPYSPTALDDLEEYAYDMDILFRKNMERANAKERIENDPDYADACCRFIGNVQKYIKKDNDAGKEINLFRAVPDVEIRGHQGKQSNSFLLKTNVWLCGMQCWNMERTSVQIVHLTVKLHECIMPAALLYLAMRKLGFIDIWYDMEIVLQTRGPEIFSYAENCWAPCYYPDDATLFNSLKYTDKPPGLRKFYLGDRYVSDLFSNYGWHSTYKPQSGVPTNTICEVVDRIYHREDWKFWMKHDVCSMYPPNVLVSLYVVTSACHLDEELASFDWHSMHDTCQKFFDNLRQTLLDSFFSEFGRISRSPPPSAVGPSDLDDSDTGDSASDVFDSNVPTPGSVTPPSSIHTLGMASYDSVSLDALYYLIFADDPERHQENMILAALCLNVSEISHCKIPNREYMIEKWADGIKEHAEELGISLLLARDVLLQLISKEEEVPMSDGDVHMSNAAVRLWKRHRLRTETLEGASAAQKNFRNKTWLHRGPPLHRNATEARKPQTWDRYEEWYREHNAEWNREQYDNYQQNKPINTDSDEKPDQGGVTC</sequence>
<keyword evidence="4" id="KW-1185">Reference proteome</keyword>
<dbReference type="OrthoDB" id="5238236at2759"/>
<protein>
    <recommendedName>
        <fullName evidence="2">DUF6604 domain-containing protein</fullName>
    </recommendedName>
</protein>
<feature type="domain" description="DUF6604" evidence="2">
    <location>
        <begin position="164"/>
        <end position="220"/>
    </location>
</feature>
<evidence type="ECO:0000256" key="1">
    <source>
        <dbReference type="SAM" id="MobiDB-lite"/>
    </source>
</evidence>
<feature type="compositionally biased region" description="Polar residues" evidence="1">
    <location>
        <begin position="836"/>
        <end position="846"/>
    </location>
</feature>
<feature type="compositionally biased region" description="Low complexity" evidence="1">
    <location>
        <begin position="649"/>
        <end position="659"/>
    </location>
</feature>
<proteinExistence type="predicted"/>
<dbReference type="Proteomes" id="UP000319160">
    <property type="component" value="Unassembled WGS sequence"/>
</dbReference>